<accession>A0A229VVV1</accession>
<keyword evidence="1" id="KW-0175">Coiled coil</keyword>
<sequence length="250" mass="27229">MAGKELDAETKAYLETLPAVESVMSGRIYYNDAFKNYVVKRCAAGDSPTRIFRAAGLGPSIIGRKRIERCVARWRSRAVRYEALHAGEQGSASQTDESTSVAECADDTAIRTVLPERDAVSTSEWFASEDPSFDAVFEDAAVEDGYPLRCNAFDSPVLTPDDPAYWAPRPTEAARPSGASSADCAVSGSKQGTGRPPGLESAASSARDANLAALNRRIDTMEALLRQQLRHMQRLEDDLALLRSRLTPRQ</sequence>
<evidence type="ECO:0000313" key="3">
    <source>
        <dbReference type="EMBL" id="OXM99743.1"/>
    </source>
</evidence>
<protein>
    <submittedName>
        <fullName evidence="3">Transposase</fullName>
    </submittedName>
</protein>
<evidence type="ECO:0000256" key="2">
    <source>
        <dbReference type="SAM" id="MobiDB-lite"/>
    </source>
</evidence>
<feature type="region of interest" description="Disordered" evidence="2">
    <location>
        <begin position="168"/>
        <end position="205"/>
    </location>
</feature>
<keyword evidence="4" id="KW-1185">Reference proteome</keyword>
<evidence type="ECO:0000313" key="4">
    <source>
        <dbReference type="Proteomes" id="UP000215433"/>
    </source>
</evidence>
<reference evidence="3 4" key="1">
    <citation type="submission" date="2017-05" db="EMBL/GenBank/DDBJ databases">
        <title>Bifidobacterium vansinderenii sp. nov.</title>
        <authorList>
            <person name="Lugli G.A."/>
            <person name="Duranti S."/>
            <person name="Mangifesta M."/>
        </authorList>
    </citation>
    <scope>NUCLEOTIDE SEQUENCE [LARGE SCALE GENOMIC DNA]</scope>
    <source>
        <strain evidence="3 4">Tam10B</strain>
    </source>
</reference>
<dbReference type="RefSeq" id="WP_198947587.1">
    <property type="nucleotide sequence ID" value="NZ_NEWD01000030.1"/>
</dbReference>
<evidence type="ECO:0000256" key="1">
    <source>
        <dbReference type="SAM" id="Coils"/>
    </source>
</evidence>
<comment type="caution">
    <text evidence="3">The sequence shown here is derived from an EMBL/GenBank/DDBJ whole genome shotgun (WGS) entry which is preliminary data.</text>
</comment>
<proteinExistence type="predicted"/>
<organism evidence="3 4">
    <name type="scientific">Bifidobacterium vansinderenii</name>
    <dbReference type="NCBI Taxonomy" id="1984871"/>
    <lineage>
        <taxon>Bacteria</taxon>
        <taxon>Bacillati</taxon>
        <taxon>Actinomycetota</taxon>
        <taxon>Actinomycetes</taxon>
        <taxon>Bifidobacteriales</taxon>
        <taxon>Bifidobacteriaceae</taxon>
        <taxon>Bifidobacterium</taxon>
    </lineage>
</organism>
<dbReference type="Proteomes" id="UP000215433">
    <property type="component" value="Unassembled WGS sequence"/>
</dbReference>
<name>A0A229VVV1_9BIFI</name>
<dbReference type="AlphaFoldDB" id="A0A229VVV1"/>
<gene>
    <name evidence="3" type="ORF">Tam10B_2021</name>
</gene>
<feature type="coiled-coil region" evidence="1">
    <location>
        <begin position="211"/>
        <end position="245"/>
    </location>
</feature>
<dbReference type="EMBL" id="NEWD01000030">
    <property type="protein sequence ID" value="OXM99743.1"/>
    <property type="molecule type" value="Genomic_DNA"/>
</dbReference>